<evidence type="ECO:0008006" key="7">
    <source>
        <dbReference type="Google" id="ProtNLM"/>
    </source>
</evidence>
<keyword evidence="6" id="KW-1185">Reference proteome</keyword>
<dbReference type="AlphaFoldDB" id="A0A835SKG3"/>
<proteinExistence type="predicted"/>
<dbReference type="InterPro" id="IPR050186">
    <property type="entry name" value="TPT_transporter"/>
</dbReference>
<comment type="subcellular location">
    <subcellularLocation>
        <location evidence="1">Membrane</location>
        <topology evidence="1">Multi-pass membrane protein</topology>
    </subcellularLocation>
</comment>
<organism evidence="5 6">
    <name type="scientific">Chlamydomonas schloesseri</name>
    <dbReference type="NCBI Taxonomy" id="2026947"/>
    <lineage>
        <taxon>Eukaryota</taxon>
        <taxon>Viridiplantae</taxon>
        <taxon>Chlorophyta</taxon>
        <taxon>core chlorophytes</taxon>
        <taxon>Chlorophyceae</taxon>
        <taxon>CS clade</taxon>
        <taxon>Chlamydomonadales</taxon>
        <taxon>Chlamydomonadaceae</taxon>
        <taxon>Chlamydomonas</taxon>
    </lineage>
</organism>
<dbReference type="GO" id="GO:0016020">
    <property type="term" value="C:membrane"/>
    <property type="evidence" value="ECO:0007669"/>
    <property type="project" value="UniProtKB-SubCell"/>
</dbReference>
<evidence type="ECO:0000256" key="4">
    <source>
        <dbReference type="ARBA" id="ARBA00023136"/>
    </source>
</evidence>
<reference evidence="5" key="1">
    <citation type="journal article" date="2020" name="bioRxiv">
        <title>Comparative genomics of Chlamydomonas.</title>
        <authorList>
            <person name="Craig R.J."/>
            <person name="Hasan A.R."/>
            <person name="Ness R.W."/>
            <person name="Keightley P.D."/>
        </authorList>
    </citation>
    <scope>NUCLEOTIDE SEQUENCE</scope>
    <source>
        <strain evidence="5">CCAP 11/173</strain>
    </source>
</reference>
<dbReference type="PANTHER" id="PTHR11132">
    <property type="entry name" value="SOLUTE CARRIER FAMILY 35"/>
    <property type="match status" value="1"/>
</dbReference>
<dbReference type="OrthoDB" id="539773at2759"/>
<keyword evidence="2" id="KW-0812">Transmembrane</keyword>
<evidence type="ECO:0000256" key="1">
    <source>
        <dbReference type="ARBA" id="ARBA00004141"/>
    </source>
</evidence>
<evidence type="ECO:0000256" key="3">
    <source>
        <dbReference type="ARBA" id="ARBA00022989"/>
    </source>
</evidence>
<evidence type="ECO:0000313" key="6">
    <source>
        <dbReference type="Proteomes" id="UP000613740"/>
    </source>
</evidence>
<name>A0A835SKG3_9CHLO</name>
<keyword evidence="4" id="KW-0472">Membrane</keyword>
<dbReference type="Proteomes" id="UP000613740">
    <property type="component" value="Unassembled WGS sequence"/>
</dbReference>
<keyword evidence="3" id="KW-1133">Transmembrane helix</keyword>
<gene>
    <name evidence="5" type="ORF">HYH02_015547</name>
</gene>
<protein>
    <recommendedName>
        <fullName evidence="7">Sugar phosphate transporter domain-containing protein</fullName>
    </recommendedName>
</protein>
<dbReference type="EMBL" id="JAEHOD010000408">
    <property type="protein sequence ID" value="KAG2422000.1"/>
    <property type="molecule type" value="Genomic_DNA"/>
</dbReference>
<feature type="non-terminal residue" evidence="5">
    <location>
        <position position="1"/>
    </location>
</feature>
<evidence type="ECO:0000313" key="5">
    <source>
        <dbReference type="EMBL" id="KAG2422000.1"/>
    </source>
</evidence>
<accession>A0A835SKG3</accession>
<comment type="caution">
    <text evidence="5">The sequence shown here is derived from an EMBL/GenBank/DDBJ whole genome shotgun (WGS) entry which is preliminary data.</text>
</comment>
<sequence>FGLTAMLVSVMAESVRLVLTQYLLAAGSAPLHPAGGLFLISSACTAVLAGQAALTEWPRLGAGGHLGLIRQHPGSFAAAACCGFLVNMLAITVIKLASSLTLKVLGTVKTRLWLTIGIVSSRNTSPGCSWWGYSVSMVGFAAYNAIKAQQQQQQQHLGIGSSVGVAGGGGGGGGAGRTGRGRAAWG</sequence>
<evidence type="ECO:0000256" key="2">
    <source>
        <dbReference type="ARBA" id="ARBA00022692"/>
    </source>
</evidence>